<reference evidence="1 2" key="1">
    <citation type="journal article" date="2015" name="Nature">
        <title>rRNA introns, odd ribosomes, and small enigmatic genomes across a large radiation of phyla.</title>
        <authorList>
            <person name="Brown C.T."/>
            <person name="Hug L.A."/>
            <person name="Thomas B.C."/>
            <person name="Sharon I."/>
            <person name="Castelle C.J."/>
            <person name="Singh A."/>
            <person name="Wilkins M.J."/>
            <person name="Williams K.H."/>
            <person name="Banfield J.F."/>
        </authorList>
    </citation>
    <scope>NUCLEOTIDE SEQUENCE [LARGE SCALE GENOMIC DNA]</scope>
</reference>
<name>A0A0G0NNZ8_9BACT</name>
<sequence length="69" mass="8251">MATLLNTKQKKDIEVFLPNFEEKKFIKEAIDEKIWTLKAKEFFKITEKIRRGLIKNGYSAEQLIKDFKD</sequence>
<comment type="caution">
    <text evidence="1">The sequence shown here is derived from an EMBL/GenBank/DDBJ whole genome shotgun (WGS) entry which is preliminary data.</text>
</comment>
<evidence type="ECO:0000313" key="1">
    <source>
        <dbReference type="EMBL" id="KKQ87589.1"/>
    </source>
</evidence>
<accession>A0A0G0NNZ8</accession>
<dbReference type="Proteomes" id="UP000033934">
    <property type="component" value="Unassembled WGS sequence"/>
</dbReference>
<dbReference type="AlphaFoldDB" id="A0A0G0NNZ8"/>
<protein>
    <submittedName>
        <fullName evidence="1">Uncharacterized protein</fullName>
    </submittedName>
</protein>
<gene>
    <name evidence="1" type="ORF">UT11_C0049G0001</name>
</gene>
<evidence type="ECO:0000313" key="2">
    <source>
        <dbReference type="Proteomes" id="UP000033934"/>
    </source>
</evidence>
<proteinExistence type="predicted"/>
<organism evidence="1 2">
    <name type="scientific">Berkelbacteria bacterium GW2011_GWA2_38_9</name>
    <dbReference type="NCBI Taxonomy" id="1618334"/>
    <lineage>
        <taxon>Bacteria</taxon>
        <taxon>Candidatus Berkelbacteria</taxon>
    </lineage>
</organism>
<dbReference type="EMBL" id="LBVO01000049">
    <property type="protein sequence ID" value="KKQ87589.1"/>
    <property type="molecule type" value="Genomic_DNA"/>
</dbReference>